<dbReference type="Gene3D" id="3.20.20.370">
    <property type="entry name" value="Glycoside hydrolase/deacetylase"/>
    <property type="match status" value="1"/>
</dbReference>
<evidence type="ECO:0000313" key="3">
    <source>
        <dbReference type="Proteomes" id="UP000184518"/>
    </source>
</evidence>
<dbReference type="AlphaFoldDB" id="A0A1M5M767"/>
<dbReference type="InterPro" id="IPR002509">
    <property type="entry name" value="NODB_dom"/>
</dbReference>
<proteinExistence type="predicted"/>
<dbReference type="EMBL" id="FQUT01000021">
    <property type="protein sequence ID" value="SHG73108.1"/>
    <property type="molecule type" value="Genomic_DNA"/>
</dbReference>
<reference evidence="3" key="1">
    <citation type="submission" date="2016-11" db="EMBL/GenBank/DDBJ databases">
        <authorList>
            <person name="Varghese N."/>
            <person name="Submissions S."/>
        </authorList>
    </citation>
    <scope>NUCLEOTIDE SEQUENCE [LARGE SCALE GENOMIC DNA]</scope>
    <source>
        <strain evidence="3">DSM 27619</strain>
    </source>
</reference>
<dbReference type="InterPro" id="IPR022560">
    <property type="entry name" value="DUF3473"/>
</dbReference>
<dbReference type="InterPro" id="IPR011330">
    <property type="entry name" value="Glyco_hydro/deAcase_b/a-brl"/>
</dbReference>
<dbReference type="PANTHER" id="PTHR47561:SF1">
    <property type="entry name" value="POLYSACCHARIDE DEACETYLASE FAMILY PROTEIN (AFU_ORTHOLOGUE AFUA_6G05030)"/>
    <property type="match status" value="1"/>
</dbReference>
<dbReference type="Proteomes" id="UP000184518">
    <property type="component" value="Unassembled WGS sequence"/>
</dbReference>
<dbReference type="CDD" id="cd10941">
    <property type="entry name" value="CE4_PuuE_HpPgdA_like_2"/>
    <property type="match status" value="1"/>
</dbReference>
<evidence type="ECO:0000259" key="1">
    <source>
        <dbReference type="PROSITE" id="PS51677"/>
    </source>
</evidence>
<organism evidence="2 3">
    <name type="scientific">Chryseobacterium arachidis</name>
    <dbReference type="NCBI Taxonomy" id="1416778"/>
    <lineage>
        <taxon>Bacteria</taxon>
        <taxon>Pseudomonadati</taxon>
        <taxon>Bacteroidota</taxon>
        <taxon>Flavobacteriia</taxon>
        <taxon>Flavobacteriales</taxon>
        <taxon>Weeksellaceae</taxon>
        <taxon>Chryseobacterium group</taxon>
        <taxon>Chryseobacterium</taxon>
    </lineage>
</organism>
<accession>A0A1M5M767</accession>
<dbReference type="PROSITE" id="PS51677">
    <property type="entry name" value="NODB"/>
    <property type="match status" value="1"/>
</dbReference>
<dbReference type="PANTHER" id="PTHR47561">
    <property type="entry name" value="POLYSACCHARIDE DEACETYLASE FAMILY PROTEIN (AFU_ORTHOLOGUE AFUA_6G05030)"/>
    <property type="match status" value="1"/>
</dbReference>
<keyword evidence="3" id="KW-1185">Reference proteome</keyword>
<name>A0A1M5M767_9FLAO</name>
<feature type="domain" description="NodB homology" evidence="1">
    <location>
        <begin position="1"/>
        <end position="224"/>
    </location>
</feature>
<dbReference type="STRING" id="1416778.SAMN05443633_12138"/>
<sequence>MKLLTFDIEDWYNCDFIDNDFNWDRHEVRIYDSVQRILDELQRRKIRGTFFCLGWLAEKHPDVIKSIDQYGHHIGCHSYQHELSFRFTQKEFEQDTNKAKKLLEDIIGKEVNAFRAPGFSITSKNLHCFETLLELGFTYDASVFPASHDYGGLPEFGISEPFIIETQSGILKEFPMNIHKVANKNIVFSGGGFFRLLPYPLIKKFTDRTEYLMTYFHPRDFDTGQPVIKSLPIMRKFKSYVGIKGAFKKFNRYLSDYDFLDIEEADKRIEWEKSKRIKL</sequence>
<dbReference type="RefSeq" id="WP_072964018.1">
    <property type="nucleotide sequence ID" value="NZ_FQUT01000021.1"/>
</dbReference>
<dbReference type="Pfam" id="PF01522">
    <property type="entry name" value="Polysacc_deac_1"/>
    <property type="match status" value="1"/>
</dbReference>
<dbReference type="Pfam" id="PF11959">
    <property type="entry name" value="DUF3473"/>
    <property type="match status" value="1"/>
</dbReference>
<protein>
    <submittedName>
        <fullName evidence="2">Polysaccharide deacetylase family protein, PEP-CTERM locus subfamily</fullName>
    </submittedName>
</protein>
<dbReference type="SUPFAM" id="SSF88713">
    <property type="entry name" value="Glycoside hydrolase/deacetylase"/>
    <property type="match status" value="1"/>
</dbReference>
<gene>
    <name evidence="2" type="ORF">SAMN05443633_12138</name>
</gene>
<dbReference type="GO" id="GO:0005975">
    <property type="term" value="P:carbohydrate metabolic process"/>
    <property type="evidence" value="ECO:0007669"/>
    <property type="project" value="InterPro"/>
</dbReference>
<dbReference type="GO" id="GO:0016810">
    <property type="term" value="F:hydrolase activity, acting on carbon-nitrogen (but not peptide) bonds"/>
    <property type="evidence" value="ECO:0007669"/>
    <property type="project" value="InterPro"/>
</dbReference>
<dbReference type="OrthoDB" id="9806342at2"/>
<dbReference type="InterPro" id="IPR045235">
    <property type="entry name" value="PuuE_HpPgdA-like"/>
</dbReference>
<evidence type="ECO:0000313" key="2">
    <source>
        <dbReference type="EMBL" id="SHG73108.1"/>
    </source>
</evidence>